<dbReference type="OrthoDB" id="9179708at2"/>
<reference evidence="2 3" key="1">
    <citation type="submission" date="2012-10" db="EMBL/GenBank/DDBJ databases">
        <authorList>
            <person name="Genoscope - CEA"/>
        </authorList>
    </citation>
    <scope>NUCLEOTIDE SEQUENCE [LARGE SCALE GENOMIC DNA]</scope>
    <source>
        <strain evidence="3">AM13 / DSM 14728</strain>
    </source>
</reference>
<proteinExistence type="predicted"/>
<dbReference type="Pfam" id="PF13524">
    <property type="entry name" value="Glyco_trans_1_2"/>
    <property type="match status" value="1"/>
</dbReference>
<sequence>MQRPQRIQIKNESGIPQTLPEGKQYFQDLGGSGDILFLGLGPVPETAAALFPDSSTLYYIECREFEEQIKLRRELPPVFKRITQEQLKEKSKLRIVLYTPNKKLFPSFWEPVISRLRLAGTGIQAKKRHKTVWIPGDDKSLLVPEISRAFAAADFTYRVIAPDAMRKNLLSLLDQELPEIVFSINYSGLDNSGETYFMLCEAGVKVVVWLVDNPFHIISGVKSDYWKQVPTMVTDDWFIDPLEKLGAQKLIHLPLATDPELFNSTVPKYPALEERIVFVGRSSFPQKKSFFSGCTFTQTDQIDAASAIRQGVKPDYEWWARRDRLNTFWPGRKVRETGFRAEQAGLLWRSNALENVKSKLTLFGDAGWKDQLSASDLRPPVDYYTALPSIYAGSGITLNMTSPLLPHGLTQRNFDVWAAGGFLISDFTPGLSIFPEELAAECSFTSPDQLAELCDKFASLPRLRKSLSKIWHKVIMQEHTYNCRLHNILNFLQ</sequence>
<feature type="domain" description="Spore protein YkvP/CgeB glycosyl transferase-like" evidence="1">
    <location>
        <begin position="352"/>
        <end position="489"/>
    </location>
</feature>
<dbReference type="STRING" id="1121451.DESAM_23113"/>
<dbReference type="AlphaFoldDB" id="L0RGN1"/>
<protein>
    <recommendedName>
        <fullName evidence="1">Spore protein YkvP/CgeB glycosyl transferase-like domain-containing protein</fullName>
    </recommendedName>
</protein>
<dbReference type="Proteomes" id="UP000010808">
    <property type="component" value="Chromosome"/>
</dbReference>
<dbReference type="RefSeq" id="WP_015337977.1">
    <property type="nucleotide sequence ID" value="NC_020055.1"/>
</dbReference>
<evidence type="ECO:0000313" key="2">
    <source>
        <dbReference type="EMBL" id="CCO25380.1"/>
    </source>
</evidence>
<dbReference type="HOGENOM" id="CLU_033615_1_0_7"/>
<dbReference type="InterPro" id="IPR055259">
    <property type="entry name" value="YkvP/CgeB_Glyco_trans-like"/>
</dbReference>
<organism evidence="2 3">
    <name type="scientific">Maridesulfovibrio hydrothermalis AM13 = DSM 14728</name>
    <dbReference type="NCBI Taxonomy" id="1121451"/>
    <lineage>
        <taxon>Bacteria</taxon>
        <taxon>Pseudomonadati</taxon>
        <taxon>Thermodesulfobacteriota</taxon>
        <taxon>Desulfovibrionia</taxon>
        <taxon>Desulfovibrionales</taxon>
        <taxon>Desulfovibrionaceae</taxon>
        <taxon>Maridesulfovibrio</taxon>
    </lineage>
</organism>
<evidence type="ECO:0000259" key="1">
    <source>
        <dbReference type="Pfam" id="PF13524"/>
    </source>
</evidence>
<keyword evidence="3" id="KW-1185">Reference proteome</keyword>
<dbReference type="EMBL" id="FO203522">
    <property type="protein sequence ID" value="CCO25380.1"/>
    <property type="molecule type" value="Genomic_DNA"/>
</dbReference>
<name>L0RGN1_9BACT</name>
<dbReference type="KEGG" id="dhy:DESAM_23113"/>
<dbReference type="PATRIC" id="fig|1121451.3.peg.3317"/>
<accession>L0RGN1</accession>
<evidence type="ECO:0000313" key="3">
    <source>
        <dbReference type="Proteomes" id="UP000010808"/>
    </source>
</evidence>
<dbReference type="eggNOG" id="COG4641">
    <property type="taxonomic scope" value="Bacteria"/>
</dbReference>
<gene>
    <name evidence="2" type="ORF">DESAM_23113</name>
</gene>